<dbReference type="Proteomes" id="UP000465266">
    <property type="component" value="Unassembled WGS sequence"/>
</dbReference>
<dbReference type="EMBL" id="BLKG01000017">
    <property type="protein sequence ID" value="GFF79107.1"/>
    <property type="molecule type" value="Genomic_DNA"/>
</dbReference>
<name>A0A8H3NI39_9EURO</name>
<accession>A0A8H3NI39</accession>
<dbReference type="Proteomes" id="UP000465221">
    <property type="component" value="Unassembled WGS sequence"/>
</dbReference>
<evidence type="ECO:0000256" key="3">
    <source>
        <dbReference type="SAM" id="MobiDB-lite"/>
    </source>
</evidence>
<dbReference type="InterPro" id="IPR006760">
    <property type="entry name" value="Endosulphine"/>
</dbReference>
<evidence type="ECO:0000313" key="7">
    <source>
        <dbReference type="Proteomes" id="UP000465266"/>
    </source>
</evidence>
<comment type="caution">
    <text evidence="4">The sequence shown here is derived from an EMBL/GenBank/DDBJ whole genome shotgun (WGS) entry which is preliminary data.</text>
</comment>
<comment type="similarity">
    <text evidence="1 2">Belongs to the endosulfine family.</text>
</comment>
<sequence>MNPKESQKPFAESLAESEKHLLSIYGKLPHRGLLGPGSTHRTYFDSGDYALAAAHKVTDEGTIQTGTAHPLRESIPHPFAPVPSSGNVAEDANRDLHSRRSSSPE</sequence>
<reference evidence="4 6" key="1">
    <citation type="submission" date="2020-01" db="EMBL/GenBank/DDBJ databases">
        <title>Draft genome sequence of Aspergillus udagawae IFM 46972.</title>
        <authorList>
            <person name="Takahashi H."/>
            <person name="Yaguchi T."/>
        </authorList>
    </citation>
    <scope>NUCLEOTIDE SEQUENCE [LARGE SCALE GENOMIC DNA]</scope>
    <source>
        <strain evidence="4 6">IFM 46972</strain>
    </source>
</reference>
<dbReference type="OrthoDB" id="5949865at2759"/>
<organism evidence="4 6">
    <name type="scientific">Aspergillus udagawae</name>
    <dbReference type="NCBI Taxonomy" id="91492"/>
    <lineage>
        <taxon>Eukaryota</taxon>
        <taxon>Fungi</taxon>
        <taxon>Dikarya</taxon>
        <taxon>Ascomycota</taxon>
        <taxon>Pezizomycotina</taxon>
        <taxon>Eurotiomycetes</taxon>
        <taxon>Eurotiomycetidae</taxon>
        <taxon>Eurotiales</taxon>
        <taxon>Aspergillaceae</taxon>
        <taxon>Aspergillus</taxon>
        <taxon>Aspergillus subgen. Fumigati</taxon>
    </lineage>
</organism>
<evidence type="ECO:0000313" key="5">
    <source>
        <dbReference type="EMBL" id="GFF79107.1"/>
    </source>
</evidence>
<evidence type="ECO:0000313" key="6">
    <source>
        <dbReference type="Proteomes" id="UP000465221"/>
    </source>
</evidence>
<keyword evidence="7" id="KW-1185">Reference proteome</keyword>
<comment type="function">
    <text evidence="2">Plays an essential role in initiation of the G0 program by preventing the degradation of specific nutrient-regulated mRNAs via the 5'-3' mRNA decay pathway.</text>
</comment>
<protein>
    <recommendedName>
        <fullName evidence="2">mRNA stability protein</fullName>
    </recommendedName>
</protein>
<evidence type="ECO:0000256" key="2">
    <source>
        <dbReference type="RuleBase" id="RU363120"/>
    </source>
</evidence>
<proteinExistence type="inferred from homology"/>
<evidence type="ECO:0000256" key="1">
    <source>
        <dbReference type="ARBA" id="ARBA00010520"/>
    </source>
</evidence>
<dbReference type="AlphaFoldDB" id="A0A8H3NI39"/>
<dbReference type="EMBL" id="BLKC01000055">
    <property type="protein sequence ID" value="GFF43750.1"/>
    <property type="molecule type" value="Genomic_DNA"/>
</dbReference>
<evidence type="ECO:0000313" key="4">
    <source>
        <dbReference type="EMBL" id="GFF43750.1"/>
    </source>
</evidence>
<feature type="region of interest" description="Disordered" evidence="3">
    <location>
        <begin position="61"/>
        <end position="105"/>
    </location>
</feature>
<dbReference type="Pfam" id="PF04667">
    <property type="entry name" value="Endosulfine"/>
    <property type="match status" value="1"/>
</dbReference>
<gene>
    <name evidence="4" type="ORF">IFM46972_07311</name>
    <name evidence="5" type="ORF">IFM53868_02513</name>
</gene>
<reference evidence="5 7" key="2">
    <citation type="submission" date="2020-01" db="EMBL/GenBank/DDBJ databases">
        <title>Draft genome sequence of Aspergillus udagawae IFM 53868.</title>
        <authorList>
            <person name="Takahashi H."/>
            <person name="Yaguchi T."/>
        </authorList>
    </citation>
    <scope>NUCLEOTIDE SEQUENCE [LARGE SCALE GENOMIC DNA]</scope>
    <source>
        <strain evidence="5 7">IFM 53868</strain>
    </source>
</reference>